<evidence type="ECO:0000256" key="1">
    <source>
        <dbReference type="SAM" id="MobiDB-lite"/>
    </source>
</evidence>
<protein>
    <submittedName>
        <fullName evidence="2">Uncharacterized protein</fullName>
    </submittedName>
</protein>
<name>A0AAN9MTT5_CANGL</name>
<organism evidence="2 3">
    <name type="scientific">Canavalia gladiata</name>
    <name type="common">Sword bean</name>
    <name type="synonym">Dolichos gladiatus</name>
    <dbReference type="NCBI Taxonomy" id="3824"/>
    <lineage>
        <taxon>Eukaryota</taxon>
        <taxon>Viridiplantae</taxon>
        <taxon>Streptophyta</taxon>
        <taxon>Embryophyta</taxon>
        <taxon>Tracheophyta</taxon>
        <taxon>Spermatophyta</taxon>
        <taxon>Magnoliopsida</taxon>
        <taxon>eudicotyledons</taxon>
        <taxon>Gunneridae</taxon>
        <taxon>Pentapetalae</taxon>
        <taxon>rosids</taxon>
        <taxon>fabids</taxon>
        <taxon>Fabales</taxon>
        <taxon>Fabaceae</taxon>
        <taxon>Papilionoideae</taxon>
        <taxon>50 kb inversion clade</taxon>
        <taxon>NPAAA clade</taxon>
        <taxon>indigoferoid/millettioid clade</taxon>
        <taxon>Phaseoleae</taxon>
        <taxon>Canavalia</taxon>
    </lineage>
</organism>
<evidence type="ECO:0000313" key="2">
    <source>
        <dbReference type="EMBL" id="KAK7360451.1"/>
    </source>
</evidence>
<evidence type="ECO:0000313" key="3">
    <source>
        <dbReference type="Proteomes" id="UP001367508"/>
    </source>
</evidence>
<sequence length="71" mass="7734">MFAGLSSLQMMRSLLQGARILKASCDRLGNVGSHASSQGASTDQERDRRTLRPRTEHVQARSLHISITSGP</sequence>
<proteinExistence type="predicted"/>
<feature type="compositionally biased region" description="Basic and acidic residues" evidence="1">
    <location>
        <begin position="43"/>
        <end position="59"/>
    </location>
</feature>
<comment type="caution">
    <text evidence="2">The sequence shown here is derived from an EMBL/GenBank/DDBJ whole genome shotgun (WGS) entry which is preliminary data.</text>
</comment>
<dbReference type="AlphaFoldDB" id="A0AAN9MTT5"/>
<accession>A0AAN9MTT5</accession>
<gene>
    <name evidence="2" type="ORF">VNO77_02445</name>
</gene>
<feature type="region of interest" description="Disordered" evidence="1">
    <location>
        <begin position="30"/>
        <end position="71"/>
    </location>
</feature>
<feature type="compositionally biased region" description="Polar residues" evidence="1">
    <location>
        <begin position="33"/>
        <end position="42"/>
    </location>
</feature>
<dbReference type="Proteomes" id="UP001367508">
    <property type="component" value="Unassembled WGS sequence"/>
</dbReference>
<keyword evidence="3" id="KW-1185">Reference proteome</keyword>
<dbReference type="EMBL" id="JAYMYQ010000001">
    <property type="protein sequence ID" value="KAK7360451.1"/>
    <property type="molecule type" value="Genomic_DNA"/>
</dbReference>
<reference evidence="2 3" key="1">
    <citation type="submission" date="2024-01" db="EMBL/GenBank/DDBJ databases">
        <title>The genomes of 5 underutilized Papilionoideae crops provide insights into root nodulation and disease resistanc.</title>
        <authorList>
            <person name="Jiang F."/>
        </authorList>
    </citation>
    <scope>NUCLEOTIDE SEQUENCE [LARGE SCALE GENOMIC DNA]</scope>
    <source>
        <strain evidence="2">LVBAO_FW01</strain>
        <tissue evidence="2">Leaves</tissue>
    </source>
</reference>